<dbReference type="InterPro" id="IPR015797">
    <property type="entry name" value="NUDIX_hydrolase-like_dom_sf"/>
</dbReference>
<dbReference type="SUPFAM" id="SSF55811">
    <property type="entry name" value="Nudix"/>
    <property type="match status" value="1"/>
</dbReference>
<feature type="domain" description="Nudix hydrolase" evidence="1">
    <location>
        <begin position="32"/>
        <end position="265"/>
    </location>
</feature>
<name>A0A6C0HX58_9ZZZZ</name>
<dbReference type="PROSITE" id="PS51462">
    <property type="entry name" value="NUDIX"/>
    <property type="match status" value="1"/>
</dbReference>
<dbReference type="InterPro" id="IPR000086">
    <property type="entry name" value="NUDIX_hydrolase_dom"/>
</dbReference>
<dbReference type="AlphaFoldDB" id="A0A6C0HX58"/>
<protein>
    <recommendedName>
        <fullName evidence="1">Nudix hydrolase domain-containing protein</fullName>
    </recommendedName>
</protein>
<organism evidence="2">
    <name type="scientific">viral metagenome</name>
    <dbReference type="NCBI Taxonomy" id="1070528"/>
    <lineage>
        <taxon>unclassified sequences</taxon>
        <taxon>metagenomes</taxon>
        <taxon>organismal metagenomes</taxon>
    </lineage>
</organism>
<dbReference type="Gene3D" id="3.90.79.10">
    <property type="entry name" value="Nucleoside Triphosphate Pyrophosphohydrolase"/>
    <property type="match status" value="1"/>
</dbReference>
<accession>A0A6C0HX58</accession>
<evidence type="ECO:0000313" key="2">
    <source>
        <dbReference type="EMBL" id="QHT84433.1"/>
    </source>
</evidence>
<evidence type="ECO:0000259" key="1">
    <source>
        <dbReference type="PROSITE" id="PS51462"/>
    </source>
</evidence>
<reference evidence="2" key="1">
    <citation type="journal article" date="2020" name="Nature">
        <title>Giant virus diversity and host interactions through global metagenomics.</title>
        <authorList>
            <person name="Schulz F."/>
            <person name="Roux S."/>
            <person name="Paez-Espino D."/>
            <person name="Jungbluth S."/>
            <person name="Walsh D.A."/>
            <person name="Denef V.J."/>
            <person name="McMahon K.D."/>
            <person name="Konstantinidis K.T."/>
            <person name="Eloe-Fadrosh E.A."/>
            <person name="Kyrpides N.C."/>
            <person name="Woyke T."/>
        </authorList>
    </citation>
    <scope>NUCLEOTIDE SEQUENCE</scope>
    <source>
        <strain evidence="2">GVMAG-M-3300023184-177</strain>
    </source>
</reference>
<proteinExistence type="predicted"/>
<sequence length="273" mass="32563">MISSNYEKTDMNTSVGIICIKLDKSIEQTFKKKLESVSYYDLNTIIMDNIHKFNEYNNSIKFLLVNRRHSLNYIDFIRGNYHINDIDKINNMCSLMSTDEINMIKTNSFTTLWYNLWLKNAYKKKYLEEMNLSKKKFTTLIESGILDNIKSEYSSTEWEIPKGRKNLNETNLHCAMREFDEETSLCDKDYNILSCLDPIHDVFIGTNNKEYKHIFYTALYNNINININYKNNEIEEVRWCKWSELNDLIRPYNKNKINILTNIFLFILNVCEN</sequence>
<dbReference type="EMBL" id="MN740017">
    <property type="protein sequence ID" value="QHT84433.1"/>
    <property type="molecule type" value="Genomic_DNA"/>
</dbReference>
<dbReference type="Pfam" id="PF00293">
    <property type="entry name" value="NUDIX"/>
    <property type="match status" value="1"/>
</dbReference>
<dbReference type="PANTHER" id="PTHR43736:SF1">
    <property type="entry name" value="DIHYDRONEOPTERIN TRIPHOSPHATE DIPHOSPHATASE"/>
    <property type="match status" value="1"/>
</dbReference>
<dbReference type="PANTHER" id="PTHR43736">
    <property type="entry name" value="ADP-RIBOSE PYROPHOSPHATASE"/>
    <property type="match status" value="1"/>
</dbReference>